<comment type="similarity">
    <text evidence="1">Belongs to the UPF0065 (bug) family.</text>
</comment>
<dbReference type="Gene3D" id="3.40.190.150">
    <property type="entry name" value="Bordetella uptake gene, domain 1"/>
    <property type="match status" value="1"/>
</dbReference>
<sequence length="325" mass="34395">MQRRQFIYTAAAAAAASSFSGMSMAQDTSRPLRIVVPFPAGGPTDMVPRNMQDVLIKLLGGQAVVIENKAGAGGSIGMAEVARATDGVTFGIATLSTHGVNPAVFKKLPYDATNDFVGVTEIVKAPGVLVINPKLIPVKTFAEFVAYLKANPGKVSFATPGNGTIGHMWGAQFLKSTGTEMHHIPYRGSAPAINDVLGNQVPVYFDQVNSSLPHIKSGKVRALAVSWHERLDVLPDVQTYAQAGHPDLNEPSWFGLVAPKNTPAAQVERVQKAIVAALKDPAVKQRMAAQGLYPSGTSSADFTKQISSEVAKMKKLAAAANIHLD</sequence>
<dbReference type="InterPro" id="IPR042100">
    <property type="entry name" value="Bug_dom1"/>
</dbReference>
<protein>
    <submittedName>
        <fullName evidence="3">ABC transporter substrate-binding protein</fullName>
    </submittedName>
</protein>
<dbReference type="SUPFAM" id="SSF53850">
    <property type="entry name" value="Periplasmic binding protein-like II"/>
    <property type="match status" value="1"/>
</dbReference>
<feature type="signal peptide" evidence="2">
    <location>
        <begin position="1"/>
        <end position="25"/>
    </location>
</feature>
<dbReference type="RefSeq" id="WP_003060043.1">
    <property type="nucleotide sequence ID" value="NZ_CP006704.1"/>
</dbReference>
<dbReference type="PANTHER" id="PTHR42928:SF5">
    <property type="entry name" value="BLR1237 PROTEIN"/>
    <property type="match status" value="1"/>
</dbReference>
<accession>A0A076PYG1</accession>
<evidence type="ECO:0000256" key="2">
    <source>
        <dbReference type="SAM" id="SignalP"/>
    </source>
</evidence>
<keyword evidence="2" id="KW-0732">Signal</keyword>
<proteinExistence type="inferred from homology"/>
<dbReference type="KEGG" id="ctes:O987_28425"/>
<dbReference type="PIRSF" id="PIRSF017082">
    <property type="entry name" value="YflP"/>
    <property type="match status" value="1"/>
</dbReference>
<feature type="chain" id="PRO_5001716689" evidence="2">
    <location>
        <begin position="26"/>
        <end position="325"/>
    </location>
</feature>
<evidence type="ECO:0000313" key="4">
    <source>
        <dbReference type="Proteomes" id="UP000028782"/>
    </source>
</evidence>
<dbReference type="Proteomes" id="UP000028782">
    <property type="component" value="Chromosome"/>
</dbReference>
<reference evidence="3 4" key="1">
    <citation type="journal article" date="2014" name="Genome Announc.">
        <title>Complete Genome Sequence of Polychlorinated Biphenyl Degrader Comamonas testosteroni TK102 (NBRC 109938).</title>
        <authorList>
            <person name="Fukuda K."/>
            <person name="Hosoyama A."/>
            <person name="Tsuchikane K."/>
            <person name="Ohji S."/>
            <person name="Yamazoe A."/>
            <person name="Fujita N."/>
            <person name="Shintani M."/>
            <person name="Kimbara K."/>
        </authorList>
    </citation>
    <scope>NUCLEOTIDE SEQUENCE [LARGE SCALE GENOMIC DNA]</scope>
    <source>
        <strain evidence="3">TK102</strain>
    </source>
</reference>
<dbReference type="PANTHER" id="PTHR42928">
    <property type="entry name" value="TRICARBOXYLATE-BINDING PROTEIN"/>
    <property type="match status" value="1"/>
</dbReference>
<name>A0A076PYG1_COMTE</name>
<organism evidence="3 4">
    <name type="scientific">Comamonas testosteroni TK102</name>
    <dbReference type="NCBI Taxonomy" id="1392005"/>
    <lineage>
        <taxon>Bacteria</taxon>
        <taxon>Pseudomonadati</taxon>
        <taxon>Pseudomonadota</taxon>
        <taxon>Betaproteobacteria</taxon>
        <taxon>Burkholderiales</taxon>
        <taxon>Comamonadaceae</taxon>
        <taxon>Comamonas</taxon>
    </lineage>
</organism>
<dbReference type="InterPro" id="IPR005064">
    <property type="entry name" value="BUG"/>
</dbReference>
<dbReference type="Pfam" id="PF03401">
    <property type="entry name" value="TctC"/>
    <property type="match status" value="1"/>
</dbReference>
<evidence type="ECO:0000313" key="3">
    <source>
        <dbReference type="EMBL" id="AIJ49731.1"/>
    </source>
</evidence>
<dbReference type="Gene3D" id="3.40.190.10">
    <property type="entry name" value="Periplasmic binding protein-like II"/>
    <property type="match status" value="1"/>
</dbReference>
<dbReference type="HOGENOM" id="CLU_045683_0_0_4"/>
<dbReference type="EMBL" id="CP006704">
    <property type="protein sequence ID" value="AIJ49731.1"/>
    <property type="molecule type" value="Genomic_DNA"/>
</dbReference>
<dbReference type="AlphaFoldDB" id="A0A076PYG1"/>
<evidence type="ECO:0000256" key="1">
    <source>
        <dbReference type="ARBA" id="ARBA00006987"/>
    </source>
</evidence>
<gene>
    <name evidence="3" type="ORF">O987_28425</name>
</gene>